<protein>
    <submittedName>
        <fullName evidence="1">Uncharacterized protein</fullName>
    </submittedName>
</protein>
<proteinExistence type="predicted"/>
<organism evidence="1 2">
    <name type="scientific">Riccia fluitans</name>
    <dbReference type="NCBI Taxonomy" id="41844"/>
    <lineage>
        <taxon>Eukaryota</taxon>
        <taxon>Viridiplantae</taxon>
        <taxon>Streptophyta</taxon>
        <taxon>Embryophyta</taxon>
        <taxon>Marchantiophyta</taxon>
        <taxon>Marchantiopsida</taxon>
        <taxon>Marchantiidae</taxon>
        <taxon>Marchantiales</taxon>
        <taxon>Ricciaceae</taxon>
        <taxon>Riccia</taxon>
    </lineage>
</organism>
<evidence type="ECO:0000313" key="2">
    <source>
        <dbReference type="Proteomes" id="UP001605036"/>
    </source>
</evidence>
<reference evidence="1 2" key="1">
    <citation type="submission" date="2024-09" db="EMBL/GenBank/DDBJ databases">
        <title>Chromosome-scale assembly of Riccia fluitans.</title>
        <authorList>
            <person name="Paukszto L."/>
            <person name="Sawicki J."/>
            <person name="Karawczyk K."/>
            <person name="Piernik-Szablinska J."/>
            <person name="Szczecinska M."/>
            <person name="Mazdziarz M."/>
        </authorList>
    </citation>
    <scope>NUCLEOTIDE SEQUENCE [LARGE SCALE GENOMIC DNA]</scope>
    <source>
        <strain evidence="1">Rf_01</strain>
        <tissue evidence="1">Aerial parts of the thallus</tissue>
    </source>
</reference>
<sequence>MRTLPAGPAGGEWLSRLLAYLVPPRGDCRSLLLGIIVLVGLTTRFMGYTGGPGLQSKAGSRSGGVNPWYPYSWEQQKIAVRQTVQEIDCRSRKHSVMTFATCSRSMSGWSSNSRAERSVEIREEVFGLYGHSGSACGGAGSCTQAAHQGSRGTE</sequence>
<comment type="caution">
    <text evidence="1">The sequence shown here is derived from an EMBL/GenBank/DDBJ whole genome shotgun (WGS) entry which is preliminary data.</text>
</comment>
<dbReference type="AlphaFoldDB" id="A0ABD1ZAM0"/>
<evidence type="ECO:0000313" key="1">
    <source>
        <dbReference type="EMBL" id="KAL2644847.1"/>
    </source>
</evidence>
<gene>
    <name evidence="1" type="ORF">R1flu_012434</name>
</gene>
<dbReference type="Proteomes" id="UP001605036">
    <property type="component" value="Unassembled WGS sequence"/>
</dbReference>
<keyword evidence="2" id="KW-1185">Reference proteome</keyword>
<dbReference type="EMBL" id="JBHFFA010000002">
    <property type="protein sequence ID" value="KAL2644847.1"/>
    <property type="molecule type" value="Genomic_DNA"/>
</dbReference>
<name>A0ABD1ZAM0_9MARC</name>
<accession>A0ABD1ZAM0</accession>